<sequence>MSKQPVTDENPGVTPGLPPLGQGLDDPNIHAEPKEKWALLFDTLGERMELLNDSLDQWHRAYAHITEGNDGVPILRARAPKKARAVHPQWVPRVSYTSKKWTLPLQQLERIVEDFMPYQLARHLKAYLLWLFGWVIFTSSHGETVAARWIPYARAIADNDLDEIP</sequence>
<feature type="region of interest" description="Disordered" evidence="1">
    <location>
        <begin position="1"/>
        <end position="28"/>
    </location>
</feature>
<protein>
    <submittedName>
        <fullName evidence="2">Transposon protein, putative, Mutator sub-class</fullName>
    </submittedName>
</protein>
<evidence type="ECO:0000313" key="2">
    <source>
        <dbReference type="EMBL" id="RLM99245.1"/>
    </source>
</evidence>
<evidence type="ECO:0000256" key="1">
    <source>
        <dbReference type="SAM" id="MobiDB-lite"/>
    </source>
</evidence>
<dbReference type="Proteomes" id="UP000275267">
    <property type="component" value="Unassembled WGS sequence"/>
</dbReference>
<reference evidence="3" key="1">
    <citation type="journal article" date="2019" name="Nat. Commun.">
        <title>The genome of broomcorn millet.</title>
        <authorList>
            <person name="Zou C."/>
            <person name="Miki D."/>
            <person name="Li D."/>
            <person name="Tang Q."/>
            <person name="Xiao L."/>
            <person name="Rajput S."/>
            <person name="Deng P."/>
            <person name="Jia W."/>
            <person name="Huang R."/>
            <person name="Zhang M."/>
            <person name="Sun Y."/>
            <person name="Hu J."/>
            <person name="Fu X."/>
            <person name="Schnable P.S."/>
            <person name="Li F."/>
            <person name="Zhang H."/>
            <person name="Feng B."/>
            <person name="Zhu X."/>
            <person name="Liu R."/>
            <person name="Schnable J.C."/>
            <person name="Zhu J.-K."/>
            <person name="Zhang H."/>
        </authorList>
    </citation>
    <scope>NUCLEOTIDE SEQUENCE [LARGE SCALE GENOMIC DNA]</scope>
</reference>
<dbReference type="EMBL" id="PQIB02000009">
    <property type="protein sequence ID" value="RLM99245.1"/>
    <property type="molecule type" value="Genomic_DNA"/>
</dbReference>
<dbReference type="AlphaFoldDB" id="A0A3L6RA72"/>
<name>A0A3L6RA72_PANMI</name>
<comment type="caution">
    <text evidence="2">The sequence shown here is derived from an EMBL/GenBank/DDBJ whole genome shotgun (WGS) entry which is preliminary data.</text>
</comment>
<gene>
    <name evidence="2" type="ORF">C2845_PM06G23850</name>
</gene>
<keyword evidence="3" id="KW-1185">Reference proteome</keyword>
<proteinExistence type="predicted"/>
<evidence type="ECO:0000313" key="3">
    <source>
        <dbReference type="Proteomes" id="UP000275267"/>
    </source>
</evidence>
<organism evidence="2 3">
    <name type="scientific">Panicum miliaceum</name>
    <name type="common">Proso millet</name>
    <name type="synonym">Broomcorn millet</name>
    <dbReference type="NCBI Taxonomy" id="4540"/>
    <lineage>
        <taxon>Eukaryota</taxon>
        <taxon>Viridiplantae</taxon>
        <taxon>Streptophyta</taxon>
        <taxon>Embryophyta</taxon>
        <taxon>Tracheophyta</taxon>
        <taxon>Spermatophyta</taxon>
        <taxon>Magnoliopsida</taxon>
        <taxon>Liliopsida</taxon>
        <taxon>Poales</taxon>
        <taxon>Poaceae</taxon>
        <taxon>PACMAD clade</taxon>
        <taxon>Panicoideae</taxon>
        <taxon>Panicodae</taxon>
        <taxon>Paniceae</taxon>
        <taxon>Panicinae</taxon>
        <taxon>Panicum</taxon>
        <taxon>Panicum sect. Panicum</taxon>
    </lineage>
</organism>
<accession>A0A3L6RA72</accession>